<evidence type="ECO:0000256" key="1">
    <source>
        <dbReference type="ARBA" id="ARBA00022553"/>
    </source>
</evidence>
<dbReference type="Pfam" id="PF00072">
    <property type="entry name" value="Response_reg"/>
    <property type="match status" value="1"/>
</dbReference>
<reference evidence="4" key="1">
    <citation type="submission" date="2021-02" db="EMBL/GenBank/DDBJ databases">
        <title>First Annotated Genome of the Yellow-green Alga Tribonema minus.</title>
        <authorList>
            <person name="Mahan K.M."/>
        </authorList>
    </citation>
    <scope>NUCLEOTIDE SEQUENCE</scope>
    <source>
        <strain evidence="4">UTEX B ZZ1240</strain>
    </source>
</reference>
<dbReference type="AlphaFoldDB" id="A0A836CJU7"/>
<dbReference type="Gene3D" id="3.40.50.2300">
    <property type="match status" value="1"/>
</dbReference>
<feature type="non-terminal residue" evidence="4">
    <location>
        <position position="110"/>
    </location>
</feature>
<dbReference type="SMART" id="SM00448">
    <property type="entry name" value="REC"/>
    <property type="match status" value="1"/>
</dbReference>
<feature type="modified residue" description="4-aspartylphosphate" evidence="2">
    <location>
        <position position="49"/>
    </location>
</feature>
<comment type="caution">
    <text evidence="4">The sequence shown here is derived from an EMBL/GenBank/DDBJ whole genome shotgun (WGS) entry which is preliminary data.</text>
</comment>
<dbReference type="InterPro" id="IPR011006">
    <property type="entry name" value="CheY-like_superfamily"/>
</dbReference>
<dbReference type="GO" id="GO:0000160">
    <property type="term" value="P:phosphorelay signal transduction system"/>
    <property type="evidence" value="ECO:0007669"/>
    <property type="project" value="InterPro"/>
</dbReference>
<evidence type="ECO:0000256" key="2">
    <source>
        <dbReference type="PROSITE-ProRule" id="PRU00169"/>
    </source>
</evidence>
<keyword evidence="5" id="KW-1185">Reference proteome</keyword>
<feature type="non-terminal residue" evidence="4">
    <location>
        <position position="1"/>
    </location>
</feature>
<dbReference type="Proteomes" id="UP000664859">
    <property type="component" value="Unassembled WGS sequence"/>
</dbReference>
<evidence type="ECO:0000313" key="5">
    <source>
        <dbReference type="Proteomes" id="UP000664859"/>
    </source>
</evidence>
<accession>A0A836CJU7</accession>
<protein>
    <submittedName>
        <fullName evidence="4">CheY-like superfamily protein</fullName>
    </submittedName>
</protein>
<dbReference type="InterPro" id="IPR001789">
    <property type="entry name" value="Sig_transdc_resp-reg_receiver"/>
</dbReference>
<dbReference type="PANTHER" id="PTHR45339">
    <property type="entry name" value="HYBRID SIGNAL TRANSDUCTION HISTIDINE KINASE J"/>
    <property type="match status" value="1"/>
</dbReference>
<dbReference type="CDD" id="cd17546">
    <property type="entry name" value="REC_hyHK_CKI1_RcsC-like"/>
    <property type="match status" value="1"/>
</dbReference>
<feature type="domain" description="Response regulatory" evidence="3">
    <location>
        <begin position="1"/>
        <end position="110"/>
    </location>
</feature>
<evidence type="ECO:0000259" key="3">
    <source>
        <dbReference type="PROSITE" id="PS50110"/>
    </source>
</evidence>
<gene>
    <name evidence="4" type="ORF">JKP88DRAFT_150174</name>
</gene>
<dbReference type="OrthoDB" id="60033at2759"/>
<name>A0A836CJU7_9STRA</name>
<dbReference type="SUPFAM" id="SSF52172">
    <property type="entry name" value="CheY-like"/>
    <property type="match status" value="1"/>
</dbReference>
<proteinExistence type="predicted"/>
<organism evidence="4 5">
    <name type="scientific">Tribonema minus</name>
    <dbReference type="NCBI Taxonomy" id="303371"/>
    <lineage>
        <taxon>Eukaryota</taxon>
        <taxon>Sar</taxon>
        <taxon>Stramenopiles</taxon>
        <taxon>Ochrophyta</taxon>
        <taxon>PX clade</taxon>
        <taxon>Xanthophyceae</taxon>
        <taxon>Tribonematales</taxon>
        <taxon>Tribonemataceae</taxon>
        <taxon>Tribonema</taxon>
    </lineage>
</organism>
<evidence type="ECO:0000313" key="4">
    <source>
        <dbReference type="EMBL" id="KAG5186116.1"/>
    </source>
</evidence>
<dbReference type="PROSITE" id="PS50110">
    <property type="entry name" value="RESPONSE_REGULATORY"/>
    <property type="match status" value="1"/>
</dbReference>
<sequence>ALVIDDTGSVRKLLCKVLESKGLRCDVARNGLEGLQTMRTRRYSVVLCDAFMPVMSGMECIQRFRQWEGVHRAEQPRQFIVGISSYLEGFDRDSGAIDAFLSKPIDLKWL</sequence>
<dbReference type="PANTHER" id="PTHR45339:SF5">
    <property type="entry name" value="HISTIDINE KINASE"/>
    <property type="match status" value="1"/>
</dbReference>
<dbReference type="EMBL" id="JAFCMP010000113">
    <property type="protein sequence ID" value="KAG5186116.1"/>
    <property type="molecule type" value="Genomic_DNA"/>
</dbReference>
<keyword evidence="1 2" id="KW-0597">Phosphoprotein</keyword>